<dbReference type="InterPro" id="IPR051795">
    <property type="entry name" value="Glycosyl_Hydrlase_43"/>
</dbReference>
<reference evidence="8" key="1">
    <citation type="submission" date="2019-11" db="EMBL/GenBank/DDBJ databases">
        <authorList>
            <person name="Feng L."/>
        </authorList>
    </citation>
    <scope>NUCLEOTIDE SEQUENCE</scope>
    <source>
        <strain evidence="8">PclaraLFYP37</strain>
    </source>
</reference>
<dbReference type="InterPro" id="IPR041542">
    <property type="entry name" value="GH43_C2"/>
</dbReference>
<organism evidence="8">
    <name type="scientific">Paraprevotella clara</name>
    <dbReference type="NCBI Taxonomy" id="454154"/>
    <lineage>
        <taxon>Bacteria</taxon>
        <taxon>Pseudomonadati</taxon>
        <taxon>Bacteroidota</taxon>
        <taxon>Bacteroidia</taxon>
        <taxon>Bacteroidales</taxon>
        <taxon>Prevotellaceae</taxon>
        <taxon>Paraprevotella</taxon>
    </lineage>
</organism>
<dbReference type="Gene3D" id="2.60.120.200">
    <property type="match status" value="1"/>
</dbReference>
<dbReference type="PANTHER" id="PTHR42812">
    <property type="entry name" value="BETA-XYLOSIDASE"/>
    <property type="match status" value="1"/>
</dbReference>
<feature type="domain" description="Beta-xylosidase C-terminal Concanavalin A-like" evidence="7">
    <location>
        <begin position="310"/>
        <end position="484"/>
    </location>
</feature>
<dbReference type="InterPro" id="IPR013320">
    <property type="entry name" value="ConA-like_dom_sf"/>
</dbReference>
<evidence type="ECO:0000256" key="5">
    <source>
        <dbReference type="PIRSR" id="PIRSR606710-2"/>
    </source>
</evidence>
<evidence type="ECO:0000256" key="6">
    <source>
        <dbReference type="SAM" id="SignalP"/>
    </source>
</evidence>
<gene>
    <name evidence="8" type="primary">xynB_2</name>
    <name evidence="8" type="ORF">PCLFYP37_00682</name>
</gene>
<feature type="site" description="Important for catalytic activity, responsible for pKa modulation of the active site Glu and correct orientation of both the proton donor and substrate" evidence="5">
    <location>
        <position position="953"/>
    </location>
</feature>
<dbReference type="CDD" id="cd08983">
    <property type="entry name" value="GH43_Bt3655-like"/>
    <property type="match status" value="1"/>
</dbReference>
<dbReference type="InterPro" id="IPR023296">
    <property type="entry name" value="Glyco_hydro_beta-prop_sf"/>
</dbReference>
<proteinExistence type="inferred from homology"/>
<keyword evidence="3 8" id="KW-0326">Glycosidase</keyword>
<dbReference type="Gene3D" id="2.115.10.20">
    <property type="entry name" value="Glycosyl hydrolase domain, family 43"/>
    <property type="match status" value="3"/>
</dbReference>
<dbReference type="GO" id="GO:0009044">
    <property type="term" value="F:xylan 1,4-beta-xylosidase activity"/>
    <property type="evidence" value="ECO:0007669"/>
    <property type="project" value="UniProtKB-EC"/>
</dbReference>
<evidence type="ECO:0000256" key="1">
    <source>
        <dbReference type="ARBA" id="ARBA00009865"/>
    </source>
</evidence>
<dbReference type="CDD" id="cd09002">
    <property type="entry name" value="GH43_XYL-like"/>
    <property type="match status" value="1"/>
</dbReference>
<feature type="active site" description="Proton donor" evidence="4">
    <location>
        <position position="1003"/>
    </location>
</feature>
<dbReference type="EMBL" id="CACRUT010000031">
    <property type="protein sequence ID" value="VYU69053.1"/>
    <property type="molecule type" value="Genomic_DNA"/>
</dbReference>
<dbReference type="SUPFAM" id="SSF75005">
    <property type="entry name" value="Arabinanase/levansucrase/invertase"/>
    <property type="match status" value="4"/>
</dbReference>
<sequence length="1121" mass="128434">MKKYVSLVLFSLLSWAVCATDFPKVILAGDYPDPTILRDGKDYYMTHSPFYYAPGFLIWHSQDLEHWEPVCRAMAQWEGSAMAPDLVKYNNRYYIYYPAAGTNWVIWADNIRGPWSAPKDLKVNGIDPGHVADADGKRYLYLSEGKVVQLSDDGLSTVGEVRKVYDGWPYPRNWRTEGMYLESPKLKYHNGYYYLTSAEGGTAGPGTSHMVVTARSKSVLGPWENSPFNPLVHTYSERESWWSRGHGTLIDDVNGNWWVVYHAYAKGYHTLGRQTLIEPIEWTPDGWCRAKSTGTFPKAEVPIRHGLELSDDFQGTELGLQWTFWKEYAPKAMTLENRTLRLKAKGKTPADGRLLLATAEDKNYETQVEVTVGKNNTAGLLLYYSEKAYAGLVSDGKIFTVYQHAGQKTELPNTLGRQFTVRIKNQGNHVSISVGKDGKEWTTLAEGIDVSGMHHNAYKGFYALRIGLVSIGKGEAAFRRFRYKNAVPQEKDLSAYLMVFHKDETHGLYMALSRDGYTFTALNDGEPVLAGDTIAYQRGIRDPYIYRGPDGAFYLAMTDLHVFARRDGYRETEWERDRNMYGWGNNKGLVLMKSWDLVNWKRANIRFDQLTAGLSEIGCAWAPEIAYDERVGKLMIYYTMRFRNERNKLYYVYVNDDFDRIESLPQLLYEYPDETVSAIDGDITKVGDKYHLFYVAHDGQPGIKQAVSDRISGDYEYDPRWYDFEPKSCEAPTVWKRLGEDKWVLMYDVYSITPHNFAFTETSDFITFKNLGRFNEGVMKSTNFNAPKHGAVVHLTAEEADKLEAYWLKNKRKYVSTASIQRNPLFPGYYADPEILYSEQTQKYYVYPTTDGIPGWGGTSFKAFSSADLKTWKEERVVLDLRQVSWAEKNAWAPCIIEKKQTDGSYKYYFYYTAEKQVGVAVADHPLGPFKDSGQPLIGKGLPGGMKRGQNIDPDVFTDPVSGKTYLYWGNYYMAVCELDNDMVSVKPNTTKILIDNDQHYSEAPYVFYRNGYYYFTWSKNDTRSADYEVRYVRSKSPVGPIDPSESRVVVCKKPDQGIYATGHQSFLQVPGTDEWYIVYHRFKFPDGITMGREAGYHREVCMDRVFFNEDGTIKQVVPSL</sequence>
<evidence type="ECO:0000313" key="8">
    <source>
        <dbReference type="EMBL" id="VYU69053.1"/>
    </source>
</evidence>
<dbReference type="SUPFAM" id="SSF49899">
    <property type="entry name" value="Concanavalin A-like lectins/glucanases"/>
    <property type="match status" value="1"/>
</dbReference>
<protein>
    <submittedName>
        <fullName evidence="8">Beta-xylosidase</fullName>
        <ecNumber evidence="8">3.2.1.37</ecNumber>
    </submittedName>
</protein>
<comment type="similarity">
    <text evidence="1">Belongs to the glycosyl hydrolase 43 family.</text>
</comment>
<evidence type="ECO:0000256" key="2">
    <source>
        <dbReference type="ARBA" id="ARBA00022801"/>
    </source>
</evidence>
<evidence type="ECO:0000256" key="4">
    <source>
        <dbReference type="PIRSR" id="PIRSR606710-1"/>
    </source>
</evidence>
<feature type="active site" description="Proton acceptor" evidence="4">
    <location>
        <position position="832"/>
    </location>
</feature>
<name>A0A6N3GYK8_9BACT</name>
<dbReference type="EC" id="3.2.1.37" evidence="8"/>
<keyword evidence="6" id="KW-0732">Signal</keyword>
<dbReference type="CDD" id="cd18828">
    <property type="entry name" value="GH43_BT3675-like"/>
    <property type="match status" value="1"/>
</dbReference>
<dbReference type="PANTHER" id="PTHR42812:SF2">
    <property type="entry name" value="XYLOSIDASE_ARABINOSIDASE"/>
    <property type="match status" value="1"/>
</dbReference>
<feature type="signal peptide" evidence="6">
    <location>
        <begin position="1"/>
        <end position="19"/>
    </location>
</feature>
<dbReference type="InterPro" id="IPR006710">
    <property type="entry name" value="Glyco_hydro_43"/>
</dbReference>
<dbReference type="Pfam" id="PF04616">
    <property type="entry name" value="Glyco_hydro_43"/>
    <property type="match status" value="2"/>
</dbReference>
<dbReference type="Pfam" id="PF17851">
    <property type="entry name" value="GH43_C2"/>
    <property type="match status" value="1"/>
</dbReference>
<evidence type="ECO:0000259" key="7">
    <source>
        <dbReference type="Pfam" id="PF17851"/>
    </source>
</evidence>
<evidence type="ECO:0000256" key="3">
    <source>
        <dbReference type="ARBA" id="ARBA00023295"/>
    </source>
</evidence>
<dbReference type="GO" id="GO:0005975">
    <property type="term" value="P:carbohydrate metabolic process"/>
    <property type="evidence" value="ECO:0007669"/>
    <property type="project" value="InterPro"/>
</dbReference>
<dbReference type="RefSeq" id="WP_412441470.1">
    <property type="nucleotide sequence ID" value="NZ_CACRUT010000031.1"/>
</dbReference>
<dbReference type="AlphaFoldDB" id="A0A6N3GYK8"/>
<accession>A0A6N3GYK8</accession>
<keyword evidence="2 8" id="KW-0378">Hydrolase</keyword>
<feature type="chain" id="PRO_5027007982" evidence="6">
    <location>
        <begin position="20"/>
        <end position="1121"/>
    </location>
</feature>